<evidence type="ECO:0000256" key="2">
    <source>
        <dbReference type="ARBA" id="ARBA00022741"/>
    </source>
</evidence>
<keyword evidence="3 6" id="KW-0067">ATP-binding</keyword>
<dbReference type="PANTHER" id="PTHR42781:SF4">
    <property type="entry name" value="SPERMIDINE_PUTRESCINE IMPORT ATP-BINDING PROTEIN POTA"/>
    <property type="match status" value="1"/>
</dbReference>
<dbReference type="PROSITE" id="PS00211">
    <property type="entry name" value="ABC_TRANSPORTER_1"/>
    <property type="match status" value="1"/>
</dbReference>
<keyword evidence="2" id="KW-0547">Nucleotide-binding</keyword>
<evidence type="ECO:0000313" key="6">
    <source>
        <dbReference type="EMBL" id="TCL73308.1"/>
    </source>
</evidence>
<dbReference type="SUPFAM" id="SSF52540">
    <property type="entry name" value="P-loop containing nucleoside triphosphate hydrolases"/>
    <property type="match status" value="1"/>
</dbReference>
<dbReference type="GO" id="GO:0016887">
    <property type="term" value="F:ATP hydrolysis activity"/>
    <property type="evidence" value="ECO:0007669"/>
    <property type="project" value="InterPro"/>
</dbReference>
<dbReference type="Gene3D" id="2.40.50.100">
    <property type="match status" value="1"/>
</dbReference>
<dbReference type="InterPro" id="IPR017871">
    <property type="entry name" value="ABC_transporter-like_CS"/>
</dbReference>
<dbReference type="AlphaFoldDB" id="A0A4R1S2A3"/>
<evidence type="ECO:0000256" key="4">
    <source>
        <dbReference type="ARBA" id="ARBA00066388"/>
    </source>
</evidence>
<evidence type="ECO:0000313" key="7">
    <source>
        <dbReference type="Proteomes" id="UP000295008"/>
    </source>
</evidence>
<dbReference type="InterPro" id="IPR013611">
    <property type="entry name" value="Transp-assoc_OB_typ2"/>
</dbReference>
<dbReference type="Gene3D" id="3.40.50.300">
    <property type="entry name" value="P-loop containing nucleotide triphosphate hydrolases"/>
    <property type="match status" value="1"/>
</dbReference>
<accession>A0A4R1S2A3</accession>
<dbReference type="InterPro" id="IPR050093">
    <property type="entry name" value="ABC_SmlMolc_Importer"/>
</dbReference>
<dbReference type="EMBL" id="SLUN01000005">
    <property type="protein sequence ID" value="TCL73308.1"/>
    <property type="molecule type" value="Genomic_DNA"/>
</dbReference>
<dbReference type="RefSeq" id="WP_243662832.1">
    <property type="nucleotide sequence ID" value="NZ_SLUN01000005.1"/>
</dbReference>
<dbReference type="GO" id="GO:0043190">
    <property type="term" value="C:ATP-binding cassette (ABC) transporter complex"/>
    <property type="evidence" value="ECO:0007669"/>
    <property type="project" value="InterPro"/>
</dbReference>
<dbReference type="InterPro" id="IPR027417">
    <property type="entry name" value="P-loop_NTPase"/>
</dbReference>
<keyword evidence="7" id="KW-1185">Reference proteome</keyword>
<dbReference type="EC" id="7.6.2.9" evidence="4"/>
<dbReference type="Pfam" id="PF08402">
    <property type="entry name" value="TOBE_2"/>
    <property type="match status" value="1"/>
</dbReference>
<dbReference type="FunFam" id="3.40.50.300:FF:000425">
    <property type="entry name" value="Probable ABC transporter, ATP-binding subunit"/>
    <property type="match status" value="1"/>
</dbReference>
<comment type="caution">
    <text evidence="6">The sequence shown here is derived from an EMBL/GenBank/DDBJ whole genome shotgun (WGS) entry which is preliminary data.</text>
</comment>
<gene>
    <name evidence="6" type="ORF">EDC14_1005170</name>
</gene>
<dbReference type="PROSITE" id="PS50893">
    <property type="entry name" value="ABC_TRANSPORTER_2"/>
    <property type="match status" value="1"/>
</dbReference>
<dbReference type="PANTHER" id="PTHR42781">
    <property type="entry name" value="SPERMIDINE/PUTRESCINE IMPORT ATP-BINDING PROTEIN POTA"/>
    <property type="match status" value="1"/>
</dbReference>
<evidence type="ECO:0000256" key="1">
    <source>
        <dbReference type="ARBA" id="ARBA00022448"/>
    </source>
</evidence>
<dbReference type="InterPro" id="IPR003439">
    <property type="entry name" value="ABC_transporter-like_ATP-bd"/>
</dbReference>
<proteinExistence type="predicted"/>
<reference evidence="6 7" key="1">
    <citation type="submission" date="2019-03" db="EMBL/GenBank/DDBJ databases">
        <title>Genomic Encyclopedia of Type Strains, Phase IV (KMG-IV): sequencing the most valuable type-strain genomes for metagenomic binning, comparative biology and taxonomic classification.</title>
        <authorList>
            <person name="Goeker M."/>
        </authorList>
    </citation>
    <scope>NUCLEOTIDE SEQUENCE [LARGE SCALE GENOMIC DNA]</scope>
    <source>
        <strain evidence="6 7">LX-B</strain>
    </source>
</reference>
<dbReference type="SMART" id="SM00382">
    <property type="entry name" value="AAA"/>
    <property type="match status" value="1"/>
</dbReference>
<protein>
    <recommendedName>
        <fullName evidence="4">ABC-type quaternary amine transporter</fullName>
        <ecNumber evidence="4">7.6.2.9</ecNumber>
    </recommendedName>
</protein>
<dbReference type="Proteomes" id="UP000295008">
    <property type="component" value="Unassembled WGS sequence"/>
</dbReference>
<dbReference type="InterPro" id="IPR008995">
    <property type="entry name" value="Mo/tungstate-bd_C_term_dom"/>
</dbReference>
<organism evidence="6 7">
    <name type="scientific">Hydrogenispora ethanolica</name>
    <dbReference type="NCBI Taxonomy" id="1082276"/>
    <lineage>
        <taxon>Bacteria</taxon>
        <taxon>Bacillati</taxon>
        <taxon>Bacillota</taxon>
        <taxon>Hydrogenispora</taxon>
    </lineage>
</organism>
<dbReference type="GO" id="GO:0015418">
    <property type="term" value="F:ABC-type quaternary ammonium compound transporting activity"/>
    <property type="evidence" value="ECO:0007669"/>
    <property type="project" value="UniProtKB-EC"/>
</dbReference>
<dbReference type="GO" id="GO:0005524">
    <property type="term" value="F:ATP binding"/>
    <property type="evidence" value="ECO:0007669"/>
    <property type="project" value="UniProtKB-KW"/>
</dbReference>
<keyword evidence="1" id="KW-0813">Transport</keyword>
<dbReference type="SUPFAM" id="SSF50331">
    <property type="entry name" value="MOP-like"/>
    <property type="match status" value="1"/>
</dbReference>
<feature type="domain" description="ABC transporter" evidence="5">
    <location>
        <begin position="13"/>
        <end position="243"/>
    </location>
</feature>
<dbReference type="InterPro" id="IPR003593">
    <property type="entry name" value="AAA+_ATPase"/>
</dbReference>
<dbReference type="Pfam" id="PF00005">
    <property type="entry name" value="ABC_tran"/>
    <property type="match status" value="1"/>
</dbReference>
<evidence type="ECO:0000259" key="5">
    <source>
        <dbReference type="PROSITE" id="PS50893"/>
    </source>
</evidence>
<evidence type="ECO:0000256" key="3">
    <source>
        <dbReference type="ARBA" id="ARBA00022840"/>
    </source>
</evidence>
<sequence>MNAAAQEDRRPKLVLKQLTKRYKNGDGVADIDLTVYEGELVTMLGPSGCGKTTILRVIGGFLEPDRGEVILDGMNIEKLPPEKRPTAMVFQSYNLWPHMTIFDNLAFGLRLRKLPADRIREAVGQALELVRMKGTEKKYPAQLSGGQQQRVAIARALVLKPALLLLDEPFSALDAKIRAQMREELKKIQTELNITVVFVTHDQAEAMAISDRIVVMSKGVFEQIGTPAEVYDYPHTMFVAKFIGDMNFIQDGKAEGVIAARPEDIRILPQGTGRIRGRIRTIMILGHYIEMNVQSEQGVIKAFLPREQGGEYQVGAEVFLDIGKHCRFPAPPAPADAAPPRPVAPVAGRPETIFGS</sequence>
<name>A0A4R1S2A3_HYDET</name>